<dbReference type="Pfam" id="PF00290">
    <property type="entry name" value="Trp_syntA"/>
    <property type="match status" value="1"/>
</dbReference>
<gene>
    <name evidence="9" type="primary">trpA</name>
    <name evidence="11" type="ORF">GEOBRER4_n0892</name>
</gene>
<dbReference type="EMBL" id="AP023213">
    <property type="protein sequence ID" value="BCG46109.1"/>
    <property type="molecule type" value="Genomic_DNA"/>
</dbReference>
<evidence type="ECO:0000256" key="3">
    <source>
        <dbReference type="ARBA" id="ARBA00011270"/>
    </source>
</evidence>
<keyword evidence="12" id="KW-1185">Reference proteome</keyword>
<comment type="similarity">
    <text evidence="9 10">Belongs to the TrpA family.</text>
</comment>
<proteinExistence type="inferred from homology"/>
<reference evidence="11 12" key="1">
    <citation type="submission" date="2020-06" db="EMBL/GenBank/DDBJ databases">
        <title>Interaction of electrochemicaly active bacteria, Geobacter bremensis R4 on different carbon anode.</title>
        <authorList>
            <person name="Meng L."/>
            <person name="Yoshida N."/>
        </authorList>
    </citation>
    <scope>NUCLEOTIDE SEQUENCE [LARGE SCALE GENOMIC DNA]</scope>
    <source>
        <strain evidence="11 12">R4</strain>
    </source>
</reference>
<evidence type="ECO:0000256" key="1">
    <source>
        <dbReference type="ARBA" id="ARBA00003365"/>
    </source>
</evidence>
<evidence type="ECO:0000256" key="7">
    <source>
        <dbReference type="ARBA" id="ARBA00023239"/>
    </source>
</evidence>
<evidence type="ECO:0000256" key="8">
    <source>
        <dbReference type="ARBA" id="ARBA00049047"/>
    </source>
</evidence>
<dbReference type="NCBIfam" id="TIGR00262">
    <property type="entry name" value="trpA"/>
    <property type="match status" value="1"/>
</dbReference>
<dbReference type="EC" id="4.2.1.20" evidence="9"/>
<evidence type="ECO:0000256" key="5">
    <source>
        <dbReference type="ARBA" id="ARBA00022822"/>
    </source>
</evidence>
<keyword evidence="4 9" id="KW-0028">Amino-acid biosynthesis</keyword>
<evidence type="ECO:0000313" key="12">
    <source>
        <dbReference type="Proteomes" id="UP000515472"/>
    </source>
</evidence>
<sequence length="268" mass="28283">MGRISDRFASLKERGEKALVTFVTAGDPDLATTEKVVLELERAGADLIELGVPFSDPMADGPTIQLSSDRALASGTTLPAILELVTRLREKTQVPIVLMGYFNPIFAYGSERFAFDAAQAGVDALLVVDLPPEEAAELKGATDSCGIDLIFLLTPTSDASRIASVRRQGSGFIYYVSVTGVTGARSAVADTLAARVTEVRGALELPLVVGFGISTPEQAQEVARMADGVVVGSALVKYFEKYQGAELLKELGGFVAALKQGVLKGTLQ</sequence>
<dbReference type="GO" id="GO:0004834">
    <property type="term" value="F:tryptophan synthase activity"/>
    <property type="evidence" value="ECO:0007669"/>
    <property type="project" value="UniProtKB-UniRule"/>
</dbReference>
<dbReference type="KEGG" id="gbn:GEOBRER4_08590"/>
<dbReference type="InterPro" id="IPR011060">
    <property type="entry name" value="RibuloseP-bd_barrel"/>
</dbReference>
<dbReference type="SUPFAM" id="SSF51366">
    <property type="entry name" value="Ribulose-phoshate binding barrel"/>
    <property type="match status" value="1"/>
</dbReference>
<dbReference type="UniPathway" id="UPA00035">
    <property type="reaction ID" value="UER00044"/>
</dbReference>
<feature type="active site" description="Proton acceptor" evidence="9">
    <location>
        <position position="60"/>
    </location>
</feature>
<comment type="function">
    <text evidence="1 9">The alpha subunit is responsible for the aldol cleavage of indoleglycerol phosphate to indole and glyceraldehyde 3-phosphate.</text>
</comment>
<comment type="catalytic activity">
    <reaction evidence="8 9">
        <text>(1S,2R)-1-C-(indol-3-yl)glycerol 3-phosphate + L-serine = D-glyceraldehyde 3-phosphate + L-tryptophan + H2O</text>
        <dbReference type="Rhea" id="RHEA:10532"/>
        <dbReference type="ChEBI" id="CHEBI:15377"/>
        <dbReference type="ChEBI" id="CHEBI:33384"/>
        <dbReference type="ChEBI" id="CHEBI:57912"/>
        <dbReference type="ChEBI" id="CHEBI:58866"/>
        <dbReference type="ChEBI" id="CHEBI:59776"/>
        <dbReference type="EC" id="4.2.1.20"/>
    </reaction>
</comment>
<organism evidence="11 12">
    <name type="scientific">Citrifermentans bremense</name>
    <dbReference type="NCBI Taxonomy" id="60035"/>
    <lineage>
        <taxon>Bacteria</taxon>
        <taxon>Pseudomonadati</taxon>
        <taxon>Thermodesulfobacteriota</taxon>
        <taxon>Desulfuromonadia</taxon>
        <taxon>Geobacterales</taxon>
        <taxon>Geobacteraceae</taxon>
        <taxon>Citrifermentans</taxon>
    </lineage>
</organism>
<dbReference type="RefSeq" id="WP_185244384.1">
    <property type="nucleotide sequence ID" value="NZ_AP023213.1"/>
</dbReference>
<comment type="subunit">
    <text evidence="3 9">Tetramer of two alpha and two beta chains.</text>
</comment>
<protein>
    <recommendedName>
        <fullName evidence="9">Tryptophan synthase alpha chain</fullName>
        <ecNumber evidence="9">4.2.1.20</ecNumber>
    </recommendedName>
</protein>
<feature type="active site" description="Proton acceptor" evidence="9">
    <location>
        <position position="49"/>
    </location>
</feature>
<keyword evidence="6 9" id="KW-0057">Aromatic amino acid biosynthesis</keyword>
<dbReference type="InterPro" id="IPR018204">
    <property type="entry name" value="Trp_synthase_alpha_AS"/>
</dbReference>
<dbReference type="InterPro" id="IPR002028">
    <property type="entry name" value="Trp_synthase_suA"/>
</dbReference>
<evidence type="ECO:0000256" key="2">
    <source>
        <dbReference type="ARBA" id="ARBA00004733"/>
    </source>
</evidence>
<evidence type="ECO:0000256" key="4">
    <source>
        <dbReference type="ARBA" id="ARBA00022605"/>
    </source>
</evidence>
<dbReference type="AlphaFoldDB" id="A0A6S6LXI2"/>
<keyword evidence="7 9" id="KW-0456">Lyase</keyword>
<comment type="pathway">
    <text evidence="2 9">Amino-acid biosynthesis; L-tryptophan biosynthesis; L-tryptophan from chorismate: step 5/5.</text>
</comment>
<dbReference type="PROSITE" id="PS00167">
    <property type="entry name" value="TRP_SYNTHASE_ALPHA"/>
    <property type="match status" value="1"/>
</dbReference>
<dbReference type="PANTHER" id="PTHR43406">
    <property type="entry name" value="TRYPTOPHAN SYNTHASE, ALPHA CHAIN"/>
    <property type="match status" value="1"/>
</dbReference>
<dbReference type="CDD" id="cd04724">
    <property type="entry name" value="Tryptophan_synthase_alpha"/>
    <property type="match status" value="1"/>
</dbReference>
<dbReference type="Gene3D" id="3.20.20.70">
    <property type="entry name" value="Aldolase class I"/>
    <property type="match status" value="1"/>
</dbReference>
<dbReference type="Proteomes" id="UP000515472">
    <property type="component" value="Chromosome"/>
</dbReference>
<dbReference type="FunFam" id="3.20.20.70:FF:000037">
    <property type="entry name" value="Tryptophan synthase alpha chain"/>
    <property type="match status" value="1"/>
</dbReference>
<accession>A0A6S6LXI2</accession>
<evidence type="ECO:0000256" key="9">
    <source>
        <dbReference type="HAMAP-Rule" id="MF_00131"/>
    </source>
</evidence>
<dbReference type="HAMAP" id="MF_00131">
    <property type="entry name" value="Trp_synth_alpha"/>
    <property type="match status" value="1"/>
</dbReference>
<dbReference type="GO" id="GO:0005829">
    <property type="term" value="C:cytosol"/>
    <property type="evidence" value="ECO:0007669"/>
    <property type="project" value="TreeGrafter"/>
</dbReference>
<evidence type="ECO:0000256" key="6">
    <source>
        <dbReference type="ARBA" id="ARBA00023141"/>
    </source>
</evidence>
<keyword evidence="5 9" id="KW-0822">Tryptophan biosynthesis</keyword>
<evidence type="ECO:0000313" key="11">
    <source>
        <dbReference type="EMBL" id="BCG46109.1"/>
    </source>
</evidence>
<evidence type="ECO:0000256" key="10">
    <source>
        <dbReference type="RuleBase" id="RU003662"/>
    </source>
</evidence>
<dbReference type="InterPro" id="IPR013785">
    <property type="entry name" value="Aldolase_TIM"/>
</dbReference>
<dbReference type="PANTHER" id="PTHR43406:SF1">
    <property type="entry name" value="TRYPTOPHAN SYNTHASE ALPHA CHAIN, CHLOROPLASTIC"/>
    <property type="match status" value="1"/>
</dbReference>
<name>A0A6S6LXI2_9BACT</name>